<organism evidence="3 4">
    <name type="scientific">Geobacter hydrogenophilus</name>
    <dbReference type="NCBI Taxonomy" id="40983"/>
    <lineage>
        <taxon>Bacteria</taxon>
        <taxon>Pseudomonadati</taxon>
        <taxon>Thermodesulfobacteriota</taxon>
        <taxon>Desulfuromonadia</taxon>
        <taxon>Geobacterales</taxon>
        <taxon>Geobacteraceae</taxon>
        <taxon>Geobacter</taxon>
    </lineage>
</organism>
<proteinExistence type="predicted"/>
<feature type="domain" description="XdhC- CoxI" evidence="1">
    <location>
        <begin position="12"/>
        <end position="74"/>
    </location>
</feature>
<dbReference type="Pfam" id="PF02625">
    <property type="entry name" value="XdhC_CoxI"/>
    <property type="match status" value="1"/>
</dbReference>
<evidence type="ECO:0000313" key="4">
    <source>
        <dbReference type="Proteomes" id="UP001144352"/>
    </source>
</evidence>
<accession>A0A9W6G2U7</accession>
<feature type="domain" description="XdhC Rossmann" evidence="2">
    <location>
        <begin position="105"/>
        <end position="245"/>
    </location>
</feature>
<keyword evidence="4" id="KW-1185">Reference proteome</keyword>
<sequence>MWDWIGKLDELRRSNQLAVLVTVTKSSGSTPRKRGAKMIVLPDGTFYGTVGGGTPEYYALEDARACFETMQSTTSSVPLKQRGEFPACGGTMEFYMEVINDNPVLYLFGAGHIGQSLCQILDGTPFRIHLIDEREEWINAPSLPGSVIRHQCHHSDFIEKATWCDKRTFVAIQTFSGTLDQQVLEEVLPHPARYVGMIGSKSKWAKVRSNLEEKGLDLSSVRCPIGHDNGGNSPREIAISIASQLLATYYGRE</sequence>
<dbReference type="InterPro" id="IPR027051">
    <property type="entry name" value="XdhC_Rossmann_dom"/>
</dbReference>
<evidence type="ECO:0000259" key="1">
    <source>
        <dbReference type="Pfam" id="PF02625"/>
    </source>
</evidence>
<dbReference type="PANTHER" id="PTHR30388:SF6">
    <property type="entry name" value="XANTHINE DEHYDROGENASE SUBUNIT A-RELATED"/>
    <property type="match status" value="1"/>
</dbReference>
<evidence type="ECO:0000259" key="2">
    <source>
        <dbReference type="Pfam" id="PF13478"/>
    </source>
</evidence>
<protein>
    <submittedName>
        <fullName evidence="3">Dehydrogenase</fullName>
    </submittedName>
</protein>
<dbReference type="InterPro" id="IPR052698">
    <property type="entry name" value="MoCofactor_Util/Proc"/>
</dbReference>
<dbReference type="Proteomes" id="UP001144352">
    <property type="component" value="Unassembled WGS sequence"/>
</dbReference>
<gene>
    <name evidence="3" type="ORF">GHYDROH2_28550</name>
</gene>
<dbReference type="EMBL" id="BSDS01000002">
    <property type="protein sequence ID" value="GLI39354.1"/>
    <property type="molecule type" value="Genomic_DNA"/>
</dbReference>
<reference evidence="3" key="1">
    <citation type="submission" date="2022-12" db="EMBL/GenBank/DDBJ databases">
        <title>Reference genome sequencing for broad-spectrum identification of bacterial and archaeal isolates by mass spectrometry.</title>
        <authorList>
            <person name="Sekiguchi Y."/>
            <person name="Tourlousse D.M."/>
        </authorList>
    </citation>
    <scope>NUCLEOTIDE SEQUENCE</scope>
    <source>
        <strain evidence="3">H2</strain>
    </source>
</reference>
<dbReference type="InterPro" id="IPR003777">
    <property type="entry name" value="XdhC_CoxI"/>
</dbReference>
<dbReference type="RefSeq" id="WP_214186668.1">
    <property type="nucleotide sequence ID" value="NZ_BSDS01000002.1"/>
</dbReference>
<dbReference type="Gene3D" id="3.40.50.720">
    <property type="entry name" value="NAD(P)-binding Rossmann-like Domain"/>
    <property type="match status" value="1"/>
</dbReference>
<evidence type="ECO:0000313" key="3">
    <source>
        <dbReference type="EMBL" id="GLI39354.1"/>
    </source>
</evidence>
<name>A0A9W6G2U7_9BACT</name>
<dbReference type="PANTHER" id="PTHR30388">
    <property type="entry name" value="ALDEHYDE OXIDOREDUCTASE MOLYBDENUM COFACTOR ASSEMBLY PROTEIN"/>
    <property type="match status" value="1"/>
</dbReference>
<comment type="caution">
    <text evidence="3">The sequence shown here is derived from an EMBL/GenBank/DDBJ whole genome shotgun (WGS) entry which is preliminary data.</text>
</comment>
<dbReference type="AlphaFoldDB" id="A0A9W6G2U7"/>
<dbReference type="Pfam" id="PF13478">
    <property type="entry name" value="XdhC_C"/>
    <property type="match status" value="1"/>
</dbReference>